<dbReference type="InterPro" id="IPR023347">
    <property type="entry name" value="Lysozyme_dom_sf"/>
</dbReference>
<keyword evidence="3" id="KW-0326">Glycosidase</keyword>
<gene>
    <name evidence="4" type="ORF">GM539_14245</name>
</gene>
<dbReference type="GO" id="GO:0009253">
    <property type="term" value="P:peptidoglycan catabolic process"/>
    <property type="evidence" value="ECO:0007669"/>
    <property type="project" value="InterPro"/>
</dbReference>
<feature type="non-terminal residue" evidence="4">
    <location>
        <position position="85"/>
    </location>
</feature>
<dbReference type="GO" id="GO:0031640">
    <property type="term" value="P:killing of cells of another organism"/>
    <property type="evidence" value="ECO:0007669"/>
    <property type="project" value="UniProtKB-KW"/>
</dbReference>
<comment type="catalytic activity">
    <reaction evidence="3">
        <text>Hydrolysis of (1-&gt;4)-beta-linkages between N-acetylmuramic acid and N-acetyl-D-glucosamine residues in a peptidoglycan and between N-acetyl-D-glucosamine residues in chitodextrins.</text>
        <dbReference type="EC" id="3.2.1.17"/>
    </reaction>
</comment>
<keyword evidence="3 4" id="KW-0378">Hydrolase</keyword>
<dbReference type="Gene3D" id="1.10.530.40">
    <property type="match status" value="1"/>
</dbReference>
<comment type="similarity">
    <text evidence="3">Belongs to the glycosyl hydrolase 24 family.</text>
</comment>
<feature type="non-terminal residue" evidence="4">
    <location>
        <position position="1"/>
    </location>
</feature>
<dbReference type="PANTHER" id="PTHR38107:SF3">
    <property type="entry name" value="LYSOZYME RRRD-RELATED"/>
    <property type="match status" value="1"/>
</dbReference>
<sequence>PYNCAASVPTIGFGNTYYPNGTKVKLTDKPITKEYANEIFKIVADKFAANVLKLVKSNITTNQLNALTAFAYNVGLASLTKSTLL</sequence>
<protein>
    <recommendedName>
        <fullName evidence="3">Lysozyme</fullName>
        <ecNumber evidence="3">3.2.1.17</ecNumber>
    </recommendedName>
</protein>
<proteinExistence type="inferred from homology"/>
<dbReference type="InterPro" id="IPR002196">
    <property type="entry name" value="Glyco_hydro_24"/>
</dbReference>
<dbReference type="AlphaFoldDB" id="A0A6G2D7G1"/>
<dbReference type="Pfam" id="PF00959">
    <property type="entry name" value="Phage_lysozyme"/>
    <property type="match status" value="1"/>
</dbReference>
<dbReference type="InterPro" id="IPR051018">
    <property type="entry name" value="Bacteriophage_GH24"/>
</dbReference>
<dbReference type="GO" id="GO:0003796">
    <property type="term" value="F:lysozyme activity"/>
    <property type="evidence" value="ECO:0007669"/>
    <property type="project" value="UniProtKB-EC"/>
</dbReference>
<dbReference type="GO" id="GO:0042742">
    <property type="term" value="P:defense response to bacterium"/>
    <property type="evidence" value="ECO:0007669"/>
    <property type="project" value="UniProtKB-KW"/>
</dbReference>
<accession>A0A6G2D7G1</accession>
<dbReference type="SUPFAM" id="SSF53955">
    <property type="entry name" value="Lysozyme-like"/>
    <property type="match status" value="1"/>
</dbReference>
<dbReference type="EC" id="3.2.1.17" evidence="3"/>
<evidence type="ECO:0000313" key="4">
    <source>
        <dbReference type="EMBL" id="MTV64492.1"/>
    </source>
</evidence>
<dbReference type="EMBL" id="WNHJ01000857">
    <property type="protein sequence ID" value="MTV64492.1"/>
    <property type="molecule type" value="Genomic_DNA"/>
</dbReference>
<keyword evidence="2 3" id="KW-0081">Bacteriolytic enzyme</keyword>
<keyword evidence="1 3" id="KW-0929">Antimicrobial</keyword>
<evidence type="ECO:0000256" key="2">
    <source>
        <dbReference type="ARBA" id="ARBA00022638"/>
    </source>
</evidence>
<dbReference type="InterPro" id="IPR023346">
    <property type="entry name" value="Lysozyme-like_dom_sf"/>
</dbReference>
<evidence type="ECO:0000313" key="5">
    <source>
        <dbReference type="Proteomes" id="UP000474228"/>
    </source>
</evidence>
<evidence type="ECO:0000256" key="3">
    <source>
        <dbReference type="RuleBase" id="RU003788"/>
    </source>
</evidence>
<evidence type="ECO:0000256" key="1">
    <source>
        <dbReference type="ARBA" id="ARBA00022529"/>
    </source>
</evidence>
<comment type="caution">
    <text evidence="4">The sequence shown here is derived from an EMBL/GenBank/DDBJ whole genome shotgun (WGS) entry which is preliminary data.</text>
</comment>
<dbReference type="Proteomes" id="UP000474228">
    <property type="component" value="Unassembled WGS sequence"/>
</dbReference>
<reference evidence="4 5" key="1">
    <citation type="submission" date="2019-11" db="EMBL/GenBank/DDBJ databases">
        <title>Growth characteristics of pneumococcus vary with the chemical composition of the capsule and with environmental conditions.</title>
        <authorList>
            <person name="Tothpal A."/>
            <person name="Desobry K."/>
            <person name="Joshi S."/>
            <person name="Wyllie A.L."/>
            <person name="Weinberger D.M."/>
        </authorList>
    </citation>
    <scope>NUCLEOTIDE SEQUENCE [LARGE SCALE GENOMIC DNA]</scope>
    <source>
        <strain evidence="5">pnumococcus22F</strain>
    </source>
</reference>
<dbReference type="PANTHER" id="PTHR38107">
    <property type="match status" value="1"/>
</dbReference>
<name>A0A6G2D7G1_STREE</name>
<dbReference type="RefSeq" id="WP_155458806.1">
    <property type="nucleotide sequence ID" value="NZ_WNHJ01000857.1"/>
</dbReference>
<dbReference type="GO" id="GO:0016998">
    <property type="term" value="P:cell wall macromolecule catabolic process"/>
    <property type="evidence" value="ECO:0007669"/>
    <property type="project" value="InterPro"/>
</dbReference>
<organism evidence="4 5">
    <name type="scientific">Streptococcus pneumoniae</name>
    <dbReference type="NCBI Taxonomy" id="1313"/>
    <lineage>
        <taxon>Bacteria</taxon>
        <taxon>Bacillati</taxon>
        <taxon>Bacillota</taxon>
        <taxon>Bacilli</taxon>
        <taxon>Lactobacillales</taxon>
        <taxon>Streptococcaceae</taxon>
        <taxon>Streptococcus</taxon>
    </lineage>
</organism>